<dbReference type="EMBL" id="JAPWTK010000007">
    <property type="protein sequence ID" value="KAJ8960900.1"/>
    <property type="molecule type" value="Genomic_DNA"/>
</dbReference>
<comment type="caution">
    <text evidence="6">The sequence shown here is derived from an EMBL/GenBank/DDBJ whole genome shotgun (WGS) entry which is preliminary data.</text>
</comment>
<reference evidence="6" key="1">
    <citation type="journal article" date="2023" name="Insect Mol. Biol.">
        <title>Genome sequencing provides insights into the evolution of gene families encoding plant cell wall-degrading enzymes in longhorned beetles.</title>
        <authorList>
            <person name="Shin N.R."/>
            <person name="Okamura Y."/>
            <person name="Kirsch R."/>
            <person name="Pauchet Y."/>
        </authorList>
    </citation>
    <scope>NUCLEOTIDE SEQUENCE</scope>
    <source>
        <strain evidence="6">AMC_N1</strain>
    </source>
</reference>
<evidence type="ECO:0000313" key="6">
    <source>
        <dbReference type="EMBL" id="KAJ8960900.1"/>
    </source>
</evidence>
<keyword evidence="2 4" id="KW-0863">Zinc-finger</keyword>
<evidence type="ECO:0000256" key="4">
    <source>
        <dbReference type="PROSITE-ProRule" id="PRU00134"/>
    </source>
</evidence>
<dbReference type="Proteomes" id="UP001162162">
    <property type="component" value="Unassembled WGS sequence"/>
</dbReference>
<dbReference type="Pfam" id="PF20179">
    <property type="entry name" value="MSS51_C"/>
    <property type="match status" value="1"/>
</dbReference>
<proteinExistence type="predicted"/>
<dbReference type="Pfam" id="PF01753">
    <property type="entry name" value="zf-MYND"/>
    <property type="match status" value="1"/>
</dbReference>
<keyword evidence="7" id="KW-1185">Reference proteome</keyword>
<protein>
    <recommendedName>
        <fullName evidence="5">MYND-type domain-containing protein</fullName>
    </recommendedName>
</protein>
<organism evidence="6 7">
    <name type="scientific">Aromia moschata</name>
    <dbReference type="NCBI Taxonomy" id="1265417"/>
    <lineage>
        <taxon>Eukaryota</taxon>
        <taxon>Metazoa</taxon>
        <taxon>Ecdysozoa</taxon>
        <taxon>Arthropoda</taxon>
        <taxon>Hexapoda</taxon>
        <taxon>Insecta</taxon>
        <taxon>Pterygota</taxon>
        <taxon>Neoptera</taxon>
        <taxon>Endopterygota</taxon>
        <taxon>Coleoptera</taxon>
        <taxon>Polyphaga</taxon>
        <taxon>Cucujiformia</taxon>
        <taxon>Chrysomeloidea</taxon>
        <taxon>Cerambycidae</taxon>
        <taxon>Cerambycinae</taxon>
        <taxon>Callichromatini</taxon>
        <taxon>Aromia</taxon>
    </lineage>
</organism>
<evidence type="ECO:0000259" key="5">
    <source>
        <dbReference type="PROSITE" id="PS50865"/>
    </source>
</evidence>
<accession>A0AAV8ZC49</accession>
<evidence type="ECO:0000256" key="2">
    <source>
        <dbReference type="ARBA" id="ARBA00022771"/>
    </source>
</evidence>
<evidence type="ECO:0000256" key="3">
    <source>
        <dbReference type="ARBA" id="ARBA00022833"/>
    </source>
</evidence>
<dbReference type="InterPro" id="IPR002893">
    <property type="entry name" value="Znf_MYND"/>
</dbReference>
<dbReference type="SUPFAM" id="SSF144232">
    <property type="entry name" value="HIT/MYND zinc finger-like"/>
    <property type="match status" value="2"/>
</dbReference>
<dbReference type="PANTHER" id="PTHR28069">
    <property type="entry name" value="GH20023P"/>
    <property type="match status" value="1"/>
</dbReference>
<dbReference type="PROSITE" id="PS01360">
    <property type="entry name" value="ZF_MYND_1"/>
    <property type="match status" value="1"/>
</dbReference>
<gene>
    <name evidence="6" type="ORF">NQ318_020199</name>
</gene>
<dbReference type="PANTHER" id="PTHR28069:SF2">
    <property type="entry name" value="GH20023P"/>
    <property type="match status" value="1"/>
</dbReference>
<dbReference type="Gene3D" id="6.10.140.2220">
    <property type="match status" value="1"/>
</dbReference>
<name>A0AAV8ZC49_9CUCU</name>
<dbReference type="PROSITE" id="PS50865">
    <property type="entry name" value="ZF_MYND_2"/>
    <property type="match status" value="1"/>
</dbReference>
<feature type="domain" description="MYND-type" evidence="5">
    <location>
        <begin position="17"/>
        <end position="55"/>
    </location>
</feature>
<evidence type="ECO:0000313" key="7">
    <source>
        <dbReference type="Proteomes" id="UP001162162"/>
    </source>
</evidence>
<sequence>MDYSHARYNKFFYSNLCHVCKAAGEYVKRCSLCKSIAYCSKDHQVLDWELHKHLCKIIAKNDKALLRQCMQNFQDFKAVKVMKSVLWKNCPDCLNVSYCSEEHKNEFAVKHSQYCDALKLCMDVDLYYFNENYTPTDVEVKVFDDTIKALPNNLEELMSLYDKDSRGCSLDDKIQFIIKSDYIAPAATLLYGMETSGLVQNRLFSREALTVHIVGADITETAWLWELITELLFHWIRNVNTLDYHVVGPELFYDGIEEELTAQLCDHCKIRKPRTAVTFHSGLYHEIEETLSKPDVVVAFNSGLHEYYNNSTDSWKDSINSLTKYPDVPLVLTAYTLDEIKQDVDIVRVNSEHKVRTILEPERNRFSNTRPIRDWENENVPVFYIHNWNM</sequence>
<evidence type="ECO:0000256" key="1">
    <source>
        <dbReference type="ARBA" id="ARBA00022723"/>
    </source>
</evidence>
<dbReference type="GO" id="GO:0008270">
    <property type="term" value="F:zinc ion binding"/>
    <property type="evidence" value="ECO:0007669"/>
    <property type="project" value="UniProtKB-KW"/>
</dbReference>
<keyword evidence="3" id="KW-0862">Zinc</keyword>
<keyword evidence="1" id="KW-0479">Metal-binding</keyword>
<dbReference type="AlphaFoldDB" id="A0AAV8ZC49"/>
<dbReference type="InterPro" id="IPR046824">
    <property type="entry name" value="Mss51-like_C"/>
</dbReference>